<feature type="transmembrane region" description="Helical" evidence="1">
    <location>
        <begin position="56"/>
        <end position="74"/>
    </location>
</feature>
<feature type="transmembrane region" description="Helical" evidence="1">
    <location>
        <begin position="86"/>
        <end position="104"/>
    </location>
</feature>
<protein>
    <submittedName>
        <fullName evidence="2">Uncharacterized protein</fullName>
    </submittedName>
</protein>
<organism evidence="2 3">
    <name type="scientific">Candidatus Harrisonbacteria bacterium RIFCSPHIGHO2_02_FULL_42_16</name>
    <dbReference type="NCBI Taxonomy" id="1798404"/>
    <lineage>
        <taxon>Bacteria</taxon>
        <taxon>Candidatus Harrisoniibacteriota</taxon>
    </lineage>
</organism>
<sequence>MVIFIVLSSIFLITGTVWVLNKVSPVWICPICAGVSGTWLWMLAGIFSGQLSITNYQLLTGILMGGSVVGIAYQLEKRLPAGRSPLLWKTIFIPFGFAAVYSLIFHRWIGFSILAVFLALLAIYFLAPDGAHFGDKKENKKVAEIEKKMKNCC</sequence>
<evidence type="ECO:0000313" key="2">
    <source>
        <dbReference type="EMBL" id="OGY64598.1"/>
    </source>
</evidence>
<dbReference type="STRING" id="1798404.A3B92_00490"/>
<gene>
    <name evidence="2" type="ORF">A3B92_00490</name>
</gene>
<reference evidence="2 3" key="1">
    <citation type="journal article" date="2016" name="Nat. Commun.">
        <title>Thousands of microbial genomes shed light on interconnected biogeochemical processes in an aquifer system.</title>
        <authorList>
            <person name="Anantharaman K."/>
            <person name="Brown C.T."/>
            <person name="Hug L.A."/>
            <person name="Sharon I."/>
            <person name="Castelle C.J."/>
            <person name="Probst A.J."/>
            <person name="Thomas B.C."/>
            <person name="Singh A."/>
            <person name="Wilkins M.J."/>
            <person name="Karaoz U."/>
            <person name="Brodie E.L."/>
            <person name="Williams K.H."/>
            <person name="Hubbard S.S."/>
            <person name="Banfield J.F."/>
        </authorList>
    </citation>
    <scope>NUCLEOTIDE SEQUENCE [LARGE SCALE GENOMIC DNA]</scope>
</reference>
<feature type="transmembrane region" description="Helical" evidence="1">
    <location>
        <begin position="25"/>
        <end position="44"/>
    </location>
</feature>
<feature type="transmembrane region" description="Helical" evidence="1">
    <location>
        <begin position="109"/>
        <end position="127"/>
    </location>
</feature>
<dbReference type="AlphaFoldDB" id="A0A1G1ZJ02"/>
<keyword evidence="1" id="KW-0812">Transmembrane</keyword>
<proteinExistence type="predicted"/>
<evidence type="ECO:0000313" key="3">
    <source>
        <dbReference type="Proteomes" id="UP000177960"/>
    </source>
</evidence>
<dbReference type="Proteomes" id="UP000177960">
    <property type="component" value="Unassembled WGS sequence"/>
</dbReference>
<name>A0A1G1ZJ02_9BACT</name>
<dbReference type="EMBL" id="MHJG01000002">
    <property type="protein sequence ID" value="OGY64598.1"/>
    <property type="molecule type" value="Genomic_DNA"/>
</dbReference>
<keyword evidence="1" id="KW-1133">Transmembrane helix</keyword>
<comment type="caution">
    <text evidence="2">The sequence shown here is derived from an EMBL/GenBank/DDBJ whole genome shotgun (WGS) entry which is preliminary data.</text>
</comment>
<keyword evidence="1" id="KW-0472">Membrane</keyword>
<evidence type="ECO:0000256" key="1">
    <source>
        <dbReference type="SAM" id="Phobius"/>
    </source>
</evidence>
<accession>A0A1G1ZJ02</accession>